<proteinExistence type="predicted"/>
<gene>
    <name evidence="2" type="ORF">F1193_12360</name>
</gene>
<organism evidence="2 3">
    <name type="scientific">Blastochloris sulfoviridis</name>
    <dbReference type="NCBI Taxonomy" id="50712"/>
    <lineage>
        <taxon>Bacteria</taxon>
        <taxon>Pseudomonadati</taxon>
        <taxon>Pseudomonadota</taxon>
        <taxon>Alphaproteobacteria</taxon>
        <taxon>Hyphomicrobiales</taxon>
        <taxon>Blastochloridaceae</taxon>
        <taxon>Blastochloris</taxon>
    </lineage>
</organism>
<dbReference type="OrthoDB" id="7773346at2"/>
<feature type="region of interest" description="Disordered" evidence="1">
    <location>
        <begin position="76"/>
        <end position="106"/>
    </location>
</feature>
<dbReference type="AlphaFoldDB" id="A0A5M6HU99"/>
<evidence type="ECO:0000313" key="3">
    <source>
        <dbReference type="Proteomes" id="UP000323886"/>
    </source>
</evidence>
<evidence type="ECO:0000313" key="2">
    <source>
        <dbReference type="EMBL" id="KAA5599218.1"/>
    </source>
</evidence>
<keyword evidence="3" id="KW-1185">Reference proteome</keyword>
<feature type="compositionally biased region" description="Polar residues" evidence="1">
    <location>
        <begin position="161"/>
        <end position="170"/>
    </location>
</feature>
<dbReference type="Proteomes" id="UP000323886">
    <property type="component" value="Unassembled WGS sequence"/>
</dbReference>
<feature type="region of interest" description="Disordered" evidence="1">
    <location>
        <begin position="157"/>
        <end position="180"/>
    </location>
</feature>
<reference evidence="2 3" key="1">
    <citation type="submission" date="2019-09" db="EMBL/GenBank/DDBJ databases">
        <title>Draft Whole-Genome sequence of Blastochloris sulfoviridis DSM 729.</title>
        <authorList>
            <person name="Meyer T.E."/>
            <person name="Kyndt J.A."/>
        </authorList>
    </citation>
    <scope>NUCLEOTIDE SEQUENCE [LARGE SCALE GENOMIC DNA]</scope>
    <source>
        <strain evidence="2 3">DSM 729</strain>
    </source>
</reference>
<accession>A0A5M6HU99</accession>
<evidence type="ECO:0008006" key="4">
    <source>
        <dbReference type="Google" id="ProtNLM"/>
    </source>
</evidence>
<dbReference type="RefSeq" id="WP_150098121.1">
    <property type="nucleotide sequence ID" value="NZ_VWPL01000023.1"/>
</dbReference>
<sequence>MPMEPDAAGSLDDLPDSEFRGLIGRLVAEVSGLRATVAPLDARVTERWDENTALRGEVVRLEAENRTLKDEIARLKGLPPRPPLMPSGMERSTEAGRVSKTKRPRLRRRCGPVLSRISITEEAVLTAPAPAGSRFKGYGDIVVQDLDLTARAIRSRRESWKTPSGETVTGTLPAGIRGGLPKPRTMAWRKCACGSMRSRRSRRRSGFQGCGSSPSWYFFACTTGRRGGAHGGTGSQR</sequence>
<protein>
    <recommendedName>
        <fullName evidence="4">Transposase</fullName>
    </recommendedName>
</protein>
<dbReference type="EMBL" id="VWPL01000023">
    <property type="protein sequence ID" value="KAA5599218.1"/>
    <property type="molecule type" value="Genomic_DNA"/>
</dbReference>
<comment type="caution">
    <text evidence="2">The sequence shown here is derived from an EMBL/GenBank/DDBJ whole genome shotgun (WGS) entry which is preliminary data.</text>
</comment>
<name>A0A5M6HU99_9HYPH</name>
<evidence type="ECO:0000256" key="1">
    <source>
        <dbReference type="SAM" id="MobiDB-lite"/>
    </source>
</evidence>